<keyword evidence="1" id="KW-0677">Repeat</keyword>
<comment type="caution">
    <text evidence="8">The sequence shown here is derived from an EMBL/GenBank/DDBJ whole genome shotgun (WGS) entry which is preliminary data.</text>
</comment>
<evidence type="ECO:0000313" key="8">
    <source>
        <dbReference type="EMBL" id="KAK9497960.1"/>
    </source>
</evidence>
<feature type="disulfide bond" evidence="5">
    <location>
        <begin position="127"/>
        <end position="224"/>
    </location>
</feature>
<keyword evidence="2 5" id="KW-1015">Disulfide bond</keyword>
<dbReference type="PIRSF" id="PIRSF002549">
    <property type="entry name" value="Transferrin"/>
    <property type="match status" value="1"/>
</dbReference>
<dbReference type="CDD" id="cd13529">
    <property type="entry name" value="PBP2_transferrin"/>
    <property type="match status" value="1"/>
</dbReference>
<sequence>MASFAILIFIISVNIHMSLAIYKLCAFPTMEYHHCKSIEVGNSNVSCVKVIDSVDCAIKLREGKVDFALFSPEESVLLAKDTNTDLKVIGEVRDKFKVDESTQLSMVAIIRKELSGKFSELRGKKYCHSGVGFSHRLTDHFTTYFERKVVPAQCKSWLTAAEQEVNVLNDFFGDSCRPGVWAQTKSLDRRLKWRYPKLCRLCDSTSQCKYNLDRSNSFEAALQCLTRKSGEVTYVPLHEAKKYFGLFRNSNRQNNADDYVFLCKNETTMPITTEFPCVWGKQPWNYLVTRSDVATDLKALMPDWLTTDNVKDWRSNLRYLLIGRYKSYIHNRAQDPISLSTFLNRGGVDDESNISGCRKSLRWCTLNSVEFEKCNWIGKAASTHGFKPDITCIRGQTILGCLQNIAQNKADIMSIYTEYGYIARRVYNLSTVVFEDNTLDGNYKILAVLKNDNQYIKSFQDMRNKKACFPEYNGLSWLSFINTAKMNDILGKTCADYFFGPSCIPGAYNESFVIPGSNRRPQSMCSICPTPINSTDPCTPSESIDINAMMCLSKGQADFAFVNFHGLLSGGDSKTLNELISPDLYKVMCKNGTIVNGLYVDDDCALSTGINSEVIGRSQSSIDRADIVELLLELDKSFGTIAADEEGGVLRMYDEFKGEKNVLFKDSTVALANSDEDLNYNEVNSYTSMLNNVTDCNNSAHQIILSFHLMLFSILGLFLYQ</sequence>
<evidence type="ECO:0000256" key="4">
    <source>
        <dbReference type="PIRSR" id="PIRSR002549-3"/>
    </source>
</evidence>
<dbReference type="PRINTS" id="PR00422">
    <property type="entry name" value="TRANSFERRIN"/>
</dbReference>
<dbReference type="Gene3D" id="3.40.190.10">
    <property type="entry name" value="Periplasmic binding protein-like II"/>
    <property type="match status" value="3"/>
</dbReference>
<feature type="disulfide bond" evidence="5">
    <location>
        <begin position="25"/>
        <end position="56"/>
    </location>
</feature>
<keyword evidence="3 4" id="KW-0479">Metal-binding</keyword>
<dbReference type="PANTHER" id="PTHR11485:SF57">
    <property type="entry name" value="TRANSFERRIN"/>
    <property type="match status" value="1"/>
</dbReference>
<feature type="domain" description="Transferrin-like" evidence="7">
    <location>
        <begin position="22"/>
        <end position="356"/>
    </location>
</feature>
<dbReference type="InterPro" id="IPR001156">
    <property type="entry name" value="Transferrin-like_dom"/>
</dbReference>
<feature type="disulfide bond" evidence="5">
    <location>
        <begin position="503"/>
        <end position="528"/>
    </location>
</feature>
<feature type="disulfide bond" evidence="5">
    <location>
        <begin position="263"/>
        <end position="277"/>
    </location>
</feature>
<dbReference type="Proteomes" id="UP001461498">
    <property type="component" value="Unassembled WGS sequence"/>
</dbReference>
<gene>
    <name evidence="8" type="ORF">O3M35_003855</name>
</gene>
<feature type="disulfide bond" evidence="5">
    <location>
        <begin position="468"/>
        <end position="551"/>
    </location>
</feature>
<evidence type="ECO:0000256" key="5">
    <source>
        <dbReference type="PIRSR" id="PIRSR002549-4"/>
    </source>
</evidence>
<dbReference type="EMBL" id="JAPXFL010000013">
    <property type="protein sequence ID" value="KAK9497960.1"/>
    <property type="molecule type" value="Genomic_DNA"/>
</dbReference>
<dbReference type="SMART" id="SM00094">
    <property type="entry name" value="TR_FER"/>
    <property type="match status" value="1"/>
</dbReference>
<dbReference type="PANTHER" id="PTHR11485">
    <property type="entry name" value="TRANSFERRIN"/>
    <property type="match status" value="1"/>
</dbReference>
<evidence type="ECO:0000256" key="1">
    <source>
        <dbReference type="ARBA" id="ARBA00022737"/>
    </source>
</evidence>
<feature type="domain" description="Transferrin-like" evidence="7">
    <location>
        <begin position="361"/>
        <end position="691"/>
    </location>
</feature>
<keyword evidence="3" id="KW-0406">Ion transport</keyword>
<dbReference type="PROSITE" id="PS51408">
    <property type="entry name" value="TRANSFERRIN_LIKE_4"/>
    <property type="match status" value="2"/>
</dbReference>
<evidence type="ECO:0000256" key="3">
    <source>
        <dbReference type="PIRNR" id="PIRNR002549"/>
    </source>
</evidence>
<dbReference type="AlphaFoldDB" id="A0AAW1CIS0"/>
<dbReference type="Pfam" id="PF00405">
    <property type="entry name" value="Transferrin"/>
    <property type="match status" value="2"/>
</dbReference>
<feature type="disulfide bond" evidence="5">
    <location>
        <begin position="525"/>
        <end position="538"/>
    </location>
</feature>
<feature type="disulfide bond" evidence="5">
    <location>
        <begin position="35"/>
        <end position="47"/>
    </location>
</feature>
<keyword evidence="3" id="KW-0410">Iron transport</keyword>
<dbReference type="GO" id="GO:0005886">
    <property type="term" value="C:plasma membrane"/>
    <property type="evidence" value="ECO:0007669"/>
    <property type="project" value="TreeGrafter"/>
</dbReference>
<name>A0AAW1CIS0_9HEMI</name>
<feature type="disulfide bond" evidence="5">
    <location>
        <begin position="589"/>
        <end position="604"/>
    </location>
</feature>
<accession>A0AAW1CIS0</accession>
<feature type="binding site" evidence="4">
    <location>
        <position position="443"/>
    </location>
    <ligand>
        <name>Fe(3+)</name>
        <dbReference type="ChEBI" id="CHEBI:29034"/>
        <label>1</label>
    </ligand>
</feature>
<dbReference type="GO" id="GO:0005615">
    <property type="term" value="C:extracellular space"/>
    <property type="evidence" value="ECO:0007669"/>
    <property type="project" value="InterPro"/>
</dbReference>
<dbReference type="InterPro" id="IPR016357">
    <property type="entry name" value="Transferrin"/>
</dbReference>
<keyword evidence="6" id="KW-0732">Signal</keyword>
<feature type="chain" id="PRO_5044717617" description="Transferrin" evidence="6">
    <location>
        <begin position="21"/>
        <end position="721"/>
    </location>
</feature>
<keyword evidence="3" id="KW-0813">Transport</keyword>
<feature type="disulfide bond" evidence="5">
    <location>
        <begin position="176"/>
        <end position="202"/>
    </location>
</feature>
<evidence type="ECO:0000256" key="2">
    <source>
        <dbReference type="ARBA" id="ARBA00023157"/>
    </source>
</evidence>
<feature type="disulfide bond" evidence="5">
    <location>
        <begin position="199"/>
        <end position="208"/>
    </location>
</feature>
<keyword evidence="9" id="KW-1185">Reference proteome</keyword>
<comment type="function">
    <text evidence="3">Transferrins are iron binding transport proteins which bind Fe(3+) ion in association with the binding of an anion, usually bicarbonate.</text>
</comment>
<dbReference type="SUPFAM" id="SSF53850">
    <property type="entry name" value="Periplasmic binding protein-like II"/>
    <property type="match status" value="2"/>
</dbReference>
<feature type="signal peptide" evidence="6">
    <location>
        <begin position="1"/>
        <end position="20"/>
    </location>
</feature>
<reference evidence="8 9" key="1">
    <citation type="submission" date="2022-12" db="EMBL/GenBank/DDBJ databases">
        <title>Chromosome-level genome assembly of true bugs.</title>
        <authorList>
            <person name="Ma L."/>
            <person name="Li H."/>
        </authorList>
    </citation>
    <scope>NUCLEOTIDE SEQUENCE [LARGE SCALE GENOMIC DNA]</scope>
    <source>
        <strain evidence="8">Lab_2022b</strain>
    </source>
</reference>
<dbReference type="GO" id="GO:0055037">
    <property type="term" value="C:recycling endosome"/>
    <property type="evidence" value="ECO:0007669"/>
    <property type="project" value="TreeGrafter"/>
</dbReference>
<feature type="disulfide bond" evidence="5">
    <location>
        <begin position="374"/>
        <end position="392"/>
    </location>
</feature>
<keyword evidence="3 4" id="KW-0408">Iron</keyword>
<dbReference type="EMBL" id="JAPXFL010000013">
    <property type="protein sequence ID" value="KAK9497961.1"/>
    <property type="molecule type" value="Genomic_DNA"/>
</dbReference>
<feature type="disulfide bond" evidence="5">
    <location>
        <begin position="364"/>
        <end position="401"/>
    </location>
</feature>
<protein>
    <recommendedName>
        <fullName evidence="3">Transferrin</fullName>
    </recommendedName>
</protein>
<dbReference type="GO" id="GO:0046872">
    <property type="term" value="F:metal ion binding"/>
    <property type="evidence" value="ECO:0007669"/>
    <property type="project" value="UniProtKB-KW"/>
</dbReference>
<comment type="similarity">
    <text evidence="3">Belongs to the transferrin family.</text>
</comment>
<evidence type="ECO:0000259" key="7">
    <source>
        <dbReference type="PROSITE" id="PS51408"/>
    </source>
</evidence>
<dbReference type="GO" id="GO:0005769">
    <property type="term" value="C:early endosome"/>
    <property type="evidence" value="ECO:0007669"/>
    <property type="project" value="TreeGrafter"/>
</dbReference>
<dbReference type="GO" id="GO:0006826">
    <property type="term" value="P:iron ion transport"/>
    <property type="evidence" value="ECO:0007669"/>
    <property type="project" value="UniProtKB-KW"/>
</dbReference>
<evidence type="ECO:0000313" key="9">
    <source>
        <dbReference type="Proteomes" id="UP001461498"/>
    </source>
</evidence>
<dbReference type="EMBL" id="JAPXFL010000013">
    <property type="protein sequence ID" value="KAK9497962.1"/>
    <property type="molecule type" value="Genomic_DNA"/>
</dbReference>
<evidence type="ECO:0000256" key="6">
    <source>
        <dbReference type="SAM" id="SignalP"/>
    </source>
</evidence>
<proteinExistence type="inferred from homology"/>
<organism evidence="8 9">
    <name type="scientific">Rhynocoris fuscipes</name>
    <dbReference type="NCBI Taxonomy" id="488301"/>
    <lineage>
        <taxon>Eukaryota</taxon>
        <taxon>Metazoa</taxon>
        <taxon>Ecdysozoa</taxon>
        <taxon>Arthropoda</taxon>
        <taxon>Hexapoda</taxon>
        <taxon>Insecta</taxon>
        <taxon>Pterygota</taxon>
        <taxon>Neoptera</taxon>
        <taxon>Paraneoptera</taxon>
        <taxon>Hemiptera</taxon>
        <taxon>Heteroptera</taxon>
        <taxon>Panheteroptera</taxon>
        <taxon>Cimicomorpha</taxon>
        <taxon>Reduviidae</taxon>
        <taxon>Harpactorinae</taxon>
        <taxon>Harpactorini</taxon>
        <taxon>Rhynocoris</taxon>
    </lineage>
</organism>